<dbReference type="PANTHER" id="PTHR30244">
    <property type="entry name" value="TRANSAMINASE"/>
    <property type="match status" value="1"/>
</dbReference>
<evidence type="ECO:0000256" key="3">
    <source>
        <dbReference type="PIRSR" id="PIRSR000390-1"/>
    </source>
</evidence>
<keyword evidence="6" id="KW-0808">Transferase</keyword>
<dbReference type="GO" id="GO:0008483">
    <property type="term" value="F:transaminase activity"/>
    <property type="evidence" value="ECO:0007669"/>
    <property type="project" value="UniProtKB-KW"/>
</dbReference>
<comment type="similarity">
    <text evidence="2 5">Belongs to the DegT/DnrJ/EryC1 family.</text>
</comment>
<comment type="caution">
    <text evidence="6">The sequence shown here is derived from an EMBL/GenBank/DDBJ whole genome shotgun (WGS) entry which is preliminary data.</text>
</comment>
<evidence type="ECO:0000256" key="4">
    <source>
        <dbReference type="PIRSR" id="PIRSR000390-2"/>
    </source>
</evidence>
<dbReference type="CDD" id="cd00616">
    <property type="entry name" value="AHBA_syn"/>
    <property type="match status" value="1"/>
</dbReference>
<keyword evidence="7" id="KW-1185">Reference proteome</keyword>
<dbReference type="InterPro" id="IPR000653">
    <property type="entry name" value="DegT/StrS_aminotransferase"/>
</dbReference>
<proteinExistence type="inferred from homology"/>
<evidence type="ECO:0000256" key="2">
    <source>
        <dbReference type="ARBA" id="ARBA00037999"/>
    </source>
</evidence>
<feature type="modified residue" description="N6-(pyridoxal phosphate)lysine" evidence="4">
    <location>
        <position position="198"/>
    </location>
</feature>
<protein>
    <submittedName>
        <fullName evidence="6">DegT/DnrJ/EryC1/StrS family aminotransferase</fullName>
    </submittedName>
</protein>
<dbReference type="RefSeq" id="WP_197162891.1">
    <property type="nucleotide sequence ID" value="NZ_JADZGI010000001.1"/>
</dbReference>
<evidence type="ECO:0000256" key="1">
    <source>
        <dbReference type="ARBA" id="ARBA00022898"/>
    </source>
</evidence>
<dbReference type="Gene3D" id="3.40.640.10">
    <property type="entry name" value="Type I PLP-dependent aspartate aminotransferase-like (Major domain)"/>
    <property type="match status" value="1"/>
</dbReference>
<reference evidence="6" key="1">
    <citation type="submission" date="2020-11" db="EMBL/GenBank/DDBJ databases">
        <title>Novosphingobium aureum sp. nov., a marine bacterium isolated from sediment of a salt flat.</title>
        <authorList>
            <person name="Yoo Y."/>
            <person name="Kim J.-J."/>
        </authorList>
    </citation>
    <scope>NUCLEOTIDE SEQUENCE</scope>
    <source>
        <strain evidence="6">YJ-S2-02</strain>
    </source>
</reference>
<dbReference type="Gene3D" id="3.90.1150.10">
    <property type="entry name" value="Aspartate Aminotransferase, domain 1"/>
    <property type="match status" value="1"/>
</dbReference>
<dbReference type="Proteomes" id="UP000617634">
    <property type="component" value="Unassembled WGS sequence"/>
</dbReference>
<keyword evidence="6" id="KW-0032">Aminotransferase</keyword>
<evidence type="ECO:0000313" key="6">
    <source>
        <dbReference type="EMBL" id="MBH0112983.1"/>
    </source>
</evidence>
<dbReference type="GO" id="GO:0000271">
    <property type="term" value="P:polysaccharide biosynthetic process"/>
    <property type="evidence" value="ECO:0007669"/>
    <property type="project" value="TreeGrafter"/>
</dbReference>
<keyword evidence="1 4" id="KW-0663">Pyridoxal phosphate</keyword>
<sequence length="382" mass="41137">MTRIPDPCVPFVDLAPQWAQVRARVLPELETLFEASAFSLGPWVAELEDALAGYLGVRHAIAVSSGSAALHLAVVAAGIGPGDRVLVPAHSFIGTIWGLLYQGAVPVFCDVEDATGTIDFADAARRLAACEQQGLRVRAIVPVHLYGQAVDIAALLDFAMAHGLEVIEDAAQAIGARWQGRALGSFGAMGCFSFYPAKNLGAAGEGGLVVTDDMAMAARLRALRDHGQRERYVHEEVGYNYRMDAIQALVLSAKLEHLDDWTEQRRALAARYNALLADTPLRLPCTVHGSHVHHLYVVRASARDALRSHLQRHGVQTGLHYPVPLYRQPCLAGIVPAADEGFARSEDWACNGLSLPLFAGMSEGQQDRVIAAIHGFFAGKGR</sequence>
<dbReference type="Pfam" id="PF01041">
    <property type="entry name" value="DegT_DnrJ_EryC1"/>
    <property type="match status" value="1"/>
</dbReference>
<organism evidence="6 7">
    <name type="scientific">Novosphingobium aureum</name>
    <dbReference type="NCBI Taxonomy" id="2792964"/>
    <lineage>
        <taxon>Bacteria</taxon>
        <taxon>Pseudomonadati</taxon>
        <taxon>Pseudomonadota</taxon>
        <taxon>Alphaproteobacteria</taxon>
        <taxon>Sphingomonadales</taxon>
        <taxon>Sphingomonadaceae</taxon>
        <taxon>Novosphingobium</taxon>
    </lineage>
</organism>
<name>A0A931HCJ3_9SPHN</name>
<feature type="active site" description="Proton acceptor" evidence="3">
    <location>
        <position position="198"/>
    </location>
</feature>
<dbReference type="GO" id="GO:0030170">
    <property type="term" value="F:pyridoxal phosphate binding"/>
    <property type="evidence" value="ECO:0007669"/>
    <property type="project" value="TreeGrafter"/>
</dbReference>
<evidence type="ECO:0000256" key="5">
    <source>
        <dbReference type="RuleBase" id="RU004508"/>
    </source>
</evidence>
<dbReference type="PANTHER" id="PTHR30244:SF36">
    <property type="entry name" value="3-OXO-GLUCOSE-6-PHOSPHATE:GLUTAMATE AMINOTRANSFERASE"/>
    <property type="match status" value="1"/>
</dbReference>
<dbReference type="SUPFAM" id="SSF53383">
    <property type="entry name" value="PLP-dependent transferases"/>
    <property type="match status" value="1"/>
</dbReference>
<dbReference type="PIRSF" id="PIRSF000390">
    <property type="entry name" value="PLP_StrS"/>
    <property type="match status" value="1"/>
</dbReference>
<gene>
    <name evidence="6" type="ORF">I5E68_08475</name>
</gene>
<dbReference type="InterPro" id="IPR015421">
    <property type="entry name" value="PyrdxlP-dep_Trfase_major"/>
</dbReference>
<accession>A0A931HCJ3</accession>
<dbReference type="InterPro" id="IPR015424">
    <property type="entry name" value="PyrdxlP-dep_Trfase"/>
</dbReference>
<evidence type="ECO:0000313" key="7">
    <source>
        <dbReference type="Proteomes" id="UP000617634"/>
    </source>
</evidence>
<dbReference type="InterPro" id="IPR015422">
    <property type="entry name" value="PyrdxlP-dep_Trfase_small"/>
</dbReference>
<dbReference type="AlphaFoldDB" id="A0A931HCJ3"/>
<dbReference type="EMBL" id="JADZGI010000001">
    <property type="protein sequence ID" value="MBH0112983.1"/>
    <property type="molecule type" value="Genomic_DNA"/>
</dbReference>